<dbReference type="Proteomes" id="UP000499080">
    <property type="component" value="Unassembled WGS sequence"/>
</dbReference>
<comment type="caution">
    <text evidence="1">The sequence shown here is derived from an EMBL/GenBank/DDBJ whole genome shotgun (WGS) entry which is preliminary data.</text>
</comment>
<dbReference type="AlphaFoldDB" id="A0A4Y2TI76"/>
<organism evidence="1 2">
    <name type="scientific">Araneus ventricosus</name>
    <name type="common">Orbweaver spider</name>
    <name type="synonym">Epeira ventricosa</name>
    <dbReference type="NCBI Taxonomy" id="182803"/>
    <lineage>
        <taxon>Eukaryota</taxon>
        <taxon>Metazoa</taxon>
        <taxon>Ecdysozoa</taxon>
        <taxon>Arthropoda</taxon>
        <taxon>Chelicerata</taxon>
        <taxon>Arachnida</taxon>
        <taxon>Araneae</taxon>
        <taxon>Araneomorphae</taxon>
        <taxon>Entelegynae</taxon>
        <taxon>Araneoidea</taxon>
        <taxon>Araneidae</taxon>
        <taxon>Araneus</taxon>
    </lineage>
</organism>
<gene>
    <name evidence="1" type="ORF">AVEN_190311_1</name>
</gene>
<evidence type="ECO:0000313" key="1">
    <source>
        <dbReference type="EMBL" id="GBO00258.1"/>
    </source>
</evidence>
<protein>
    <submittedName>
        <fullName evidence="1">Uncharacterized protein</fullName>
    </submittedName>
</protein>
<evidence type="ECO:0000313" key="2">
    <source>
        <dbReference type="Proteomes" id="UP000499080"/>
    </source>
</evidence>
<sequence>MKAKGERSKSSQKYKSTILDNIQEAKGEYHIKPYTNKNCEKERNMKCTISTNRGRVEKEDDLFHRFQLSIHIAETSHWGGRPDGPLSNVHIFLKGGRWNRQSQKNSRACQSWRVCLLGRYGATGGKMLQLACSVDSQSREHERPGKWSPGWSSCFVEKLDVRNVAKWEGCRMSLSP</sequence>
<reference evidence="1 2" key="1">
    <citation type="journal article" date="2019" name="Sci. Rep.">
        <title>Orb-weaving spider Araneus ventricosus genome elucidates the spidroin gene catalogue.</title>
        <authorList>
            <person name="Kono N."/>
            <person name="Nakamura H."/>
            <person name="Ohtoshi R."/>
            <person name="Moran D.A.P."/>
            <person name="Shinohara A."/>
            <person name="Yoshida Y."/>
            <person name="Fujiwara M."/>
            <person name="Mori M."/>
            <person name="Tomita M."/>
            <person name="Arakawa K."/>
        </authorList>
    </citation>
    <scope>NUCLEOTIDE SEQUENCE [LARGE SCALE GENOMIC DNA]</scope>
</reference>
<proteinExistence type="predicted"/>
<dbReference type="EMBL" id="BGPR01028834">
    <property type="protein sequence ID" value="GBO00258.1"/>
    <property type="molecule type" value="Genomic_DNA"/>
</dbReference>
<name>A0A4Y2TI76_ARAVE</name>
<keyword evidence="2" id="KW-1185">Reference proteome</keyword>
<accession>A0A4Y2TI76</accession>